<dbReference type="InterPro" id="IPR014105">
    <property type="entry name" value="Carotenoid/retinoid_OxRdtase"/>
</dbReference>
<evidence type="ECO:0000256" key="2">
    <source>
        <dbReference type="ARBA" id="ARBA00022746"/>
    </source>
</evidence>
<evidence type="ECO:0000313" key="8">
    <source>
        <dbReference type="Proteomes" id="UP000076927"/>
    </source>
</evidence>
<organism evidence="7 8">
    <name type="scientific">Paenibacillus swuensis</name>
    <dbReference type="NCBI Taxonomy" id="1178515"/>
    <lineage>
        <taxon>Bacteria</taxon>
        <taxon>Bacillati</taxon>
        <taxon>Bacillota</taxon>
        <taxon>Bacilli</taxon>
        <taxon>Bacillales</taxon>
        <taxon>Paenibacillaceae</taxon>
        <taxon>Paenibacillus</taxon>
    </lineage>
</organism>
<dbReference type="GO" id="GO:0016117">
    <property type="term" value="P:carotenoid biosynthetic process"/>
    <property type="evidence" value="ECO:0007669"/>
    <property type="project" value="UniProtKB-KW"/>
</dbReference>
<evidence type="ECO:0000259" key="6">
    <source>
        <dbReference type="Pfam" id="PF01593"/>
    </source>
</evidence>
<name>A0A172TJK1_9BACL</name>
<protein>
    <submittedName>
        <fullName evidence="7">Phytoene desaturase</fullName>
    </submittedName>
</protein>
<dbReference type="Proteomes" id="UP000076927">
    <property type="component" value="Chromosome"/>
</dbReference>
<comment type="similarity">
    <text evidence="4">Belongs to the carotenoid/retinoid oxidoreductase family. CrtN subfamily.</text>
</comment>
<dbReference type="PATRIC" id="fig|1178515.4.peg.2877"/>
<dbReference type="InterPro" id="IPR002937">
    <property type="entry name" value="Amino_oxidase"/>
</dbReference>
<dbReference type="RefSeq" id="WP_082882545.1">
    <property type="nucleotide sequence ID" value="NZ_CP011388.1"/>
</dbReference>
<dbReference type="GO" id="GO:0016491">
    <property type="term" value="F:oxidoreductase activity"/>
    <property type="evidence" value="ECO:0007669"/>
    <property type="project" value="UniProtKB-KW"/>
</dbReference>
<reference evidence="7 8" key="1">
    <citation type="submission" date="2015-01" db="EMBL/GenBank/DDBJ databases">
        <title>Paenibacillus swuensis/DY6/whole genome sequencing.</title>
        <authorList>
            <person name="Kim M.K."/>
            <person name="Srinivasan S."/>
            <person name="Lee J.-J."/>
        </authorList>
    </citation>
    <scope>NUCLEOTIDE SEQUENCE [LARGE SCALE GENOMIC DNA]</scope>
    <source>
        <strain evidence="7 8">DY6</strain>
    </source>
</reference>
<dbReference type="Gene3D" id="3.50.50.60">
    <property type="entry name" value="FAD/NAD(P)-binding domain"/>
    <property type="match status" value="2"/>
</dbReference>
<dbReference type="PRINTS" id="PR00419">
    <property type="entry name" value="ADXRDTASE"/>
</dbReference>
<comment type="pathway">
    <text evidence="1 5">Carotenoid biosynthesis.</text>
</comment>
<dbReference type="EMBL" id="CP011388">
    <property type="protein sequence ID" value="ANE47249.1"/>
    <property type="molecule type" value="Genomic_DNA"/>
</dbReference>
<dbReference type="KEGG" id="pswu:SY83_14330"/>
<dbReference type="PANTHER" id="PTHR43734:SF1">
    <property type="entry name" value="PHYTOENE DESATURASE"/>
    <property type="match status" value="1"/>
</dbReference>
<evidence type="ECO:0000256" key="4">
    <source>
        <dbReference type="ARBA" id="ARBA00038322"/>
    </source>
</evidence>
<dbReference type="OrthoDB" id="9814556at2"/>
<dbReference type="NCBIfam" id="TIGR02734">
    <property type="entry name" value="crtI_fam"/>
    <property type="match status" value="1"/>
</dbReference>
<evidence type="ECO:0000256" key="5">
    <source>
        <dbReference type="RuleBase" id="RU362075"/>
    </source>
</evidence>
<gene>
    <name evidence="7" type="ORF">SY83_14330</name>
</gene>
<dbReference type="PANTHER" id="PTHR43734">
    <property type="entry name" value="PHYTOENE DESATURASE"/>
    <property type="match status" value="1"/>
</dbReference>
<feature type="domain" description="Amine oxidase" evidence="6">
    <location>
        <begin position="13"/>
        <end position="481"/>
    </location>
</feature>
<dbReference type="SUPFAM" id="SSF51905">
    <property type="entry name" value="FAD/NAD(P)-binding domain"/>
    <property type="match status" value="1"/>
</dbReference>
<dbReference type="AlphaFoldDB" id="A0A172TJK1"/>
<accession>A0A172TJK1</accession>
<sequence>MRKRVAIVGAGPGGLASGMLLASAGYQVTVAEKQPHVGGRCSRLTLGDYSFDMGPTFLMMPDLLRELFQSVGRNLDDYITMMPVDPLYRLKFGETEFTPTMNRQETKERIEALFPGNGAGYERFLREEELKFNKVMPLLQQPFTRLSDYLKGNVFAALPKLHLMDTVHSRLSKYFTDERLITAFSFQAKYLGMSPWDCPGTFTILSYLEHAYGLFHPIGGVNRICHAMAEIIKEYGGEVMLDAGVEEIVVRNGKATGIRLENGKTVDADDVVINADFGTAVTQLFAPGVIRKYGTQSLAKKKWSCSTFMMYLGIDGEVDLPHHNIYFAGDYRTNVEDITRTKILSTDPSIYVHNPGRLDSTLAPAGKTALYVLLPTPNLTGPVEWDQVKNKLREQVLLRLEQEPELRGLSSRIEVEKIITPQQWQDDVHVYKGATFNLAHTLDQMMYLRPHNRFEEVDRCWLVGGGTHPGSGLPTILESAKISSGMLMERDLKSGYRATTAVPGMAKGGRIG</sequence>
<keyword evidence="2 5" id="KW-0125">Carotenoid biosynthesis</keyword>
<keyword evidence="3 5" id="KW-0560">Oxidoreductase</keyword>
<dbReference type="STRING" id="1178515.SY83_14330"/>
<proteinExistence type="inferred from homology"/>
<evidence type="ECO:0000256" key="3">
    <source>
        <dbReference type="ARBA" id="ARBA00023002"/>
    </source>
</evidence>
<dbReference type="Pfam" id="PF01593">
    <property type="entry name" value="Amino_oxidase"/>
    <property type="match status" value="1"/>
</dbReference>
<evidence type="ECO:0000313" key="7">
    <source>
        <dbReference type="EMBL" id="ANE47249.1"/>
    </source>
</evidence>
<dbReference type="InterPro" id="IPR036188">
    <property type="entry name" value="FAD/NAD-bd_sf"/>
</dbReference>
<keyword evidence="8" id="KW-1185">Reference proteome</keyword>
<evidence type="ECO:0000256" key="1">
    <source>
        <dbReference type="ARBA" id="ARBA00004829"/>
    </source>
</evidence>